<feature type="transmembrane region" description="Helical" evidence="3">
    <location>
        <begin position="171"/>
        <end position="191"/>
    </location>
</feature>
<dbReference type="OrthoDB" id="3351993at2759"/>
<keyword evidence="1" id="KW-0175">Coiled coil</keyword>
<evidence type="ECO:0000313" key="5">
    <source>
        <dbReference type="Proteomes" id="UP000284706"/>
    </source>
</evidence>
<dbReference type="InterPro" id="IPR016024">
    <property type="entry name" value="ARM-type_fold"/>
</dbReference>
<accession>A0A409Y4S3</accession>
<protein>
    <submittedName>
        <fullName evidence="4">Uncharacterized protein</fullName>
    </submittedName>
</protein>
<gene>
    <name evidence="4" type="ORF">CVT26_003089</name>
</gene>
<feature type="transmembrane region" description="Helical" evidence="3">
    <location>
        <begin position="57"/>
        <end position="76"/>
    </location>
</feature>
<feature type="transmembrane region" description="Helical" evidence="3">
    <location>
        <begin position="341"/>
        <end position="363"/>
    </location>
</feature>
<feature type="region of interest" description="Disordered" evidence="2">
    <location>
        <begin position="312"/>
        <end position="331"/>
    </location>
</feature>
<feature type="transmembrane region" description="Helical" evidence="3">
    <location>
        <begin position="264"/>
        <end position="285"/>
    </location>
</feature>
<keyword evidence="3" id="KW-1133">Transmembrane helix</keyword>
<dbReference type="InterPro" id="IPR011989">
    <property type="entry name" value="ARM-like"/>
</dbReference>
<feature type="transmembrane region" description="Helical" evidence="3">
    <location>
        <begin position="383"/>
        <end position="402"/>
    </location>
</feature>
<dbReference type="InParanoid" id="A0A409Y4S3"/>
<evidence type="ECO:0000256" key="1">
    <source>
        <dbReference type="SAM" id="Coils"/>
    </source>
</evidence>
<dbReference type="Gene3D" id="1.25.10.10">
    <property type="entry name" value="Leucine-rich Repeat Variant"/>
    <property type="match status" value="1"/>
</dbReference>
<evidence type="ECO:0000256" key="2">
    <source>
        <dbReference type="SAM" id="MobiDB-lite"/>
    </source>
</evidence>
<dbReference type="EMBL" id="NHYE01001153">
    <property type="protein sequence ID" value="PPQ98027.1"/>
    <property type="molecule type" value="Genomic_DNA"/>
</dbReference>
<evidence type="ECO:0000256" key="3">
    <source>
        <dbReference type="SAM" id="Phobius"/>
    </source>
</evidence>
<dbReference type="SUPFAM" id="SSF48371">
    <property type="entry name" value="ARM repeat"/>
    <property type="match status" value="1"/>
</dbReference>
<organism evidence="4 5">
    <name type="scientific">Gymnopilus dilepis</name>
    <dbReference type="NCBI Taxonomy" id="231916"/>
    <lineage>
        <taxon>Eukaryota</taxon>
        <taxon>Fungi</taxon>
        <taxon>Dikarya</taxon>
        <taxon>Basidiomycota</taxon>
        <taxon>Agaricomycotina</taxon>
        <taxon>Agaricomycetes</taxon>
        <taxon>Agaricomycetidae</taxon>
        <taxon>Agaricales</taxon>
        <taxon>Agaricineae</taxon>
        <taxon>Hymenogastraceae</taxon>
        <taxon>Gymnopilus</taxon>
    </lineage>
</organism>
<dbReference type="AlphaFoldDB" id="A0A409Y4S3"/>
<proteinExistence type="predicted"/>
<dbReference type="Proteomes" id="UP000284706">
    <property type="component" value="Unassembled WGS sequence"/>
</dbReference>
<dbReference type="Pfam" id="PF13646">
    <property type="entry name" value="HEAT_2"/>
    <property type="match status" value="1"/>
</dbReference>
<feature type="coiled-coil region" evidence="1">
    <location>
        <begin position="405"/>
        <end position="436"/>
    </location>
</feature>
<keyword evidence="5" id="KW-1185">Reference proteome</keyword>
<keyword evidence="3" id="KW-0812">Transmembrane</keyword>
<reference evidence="4 5" key="1">
    <citation type="journal article" date="2018" name="Evol. Lett.">
        <title>Horizontal gene cluster transfer increased hallucinogenic mushroom diversity.</title>
        <authorList>
            <person name="Reynolds H.T."/>
            <person name="Vijayakumar V."/>
            <person name="Gluck-Thaler E."/>
            <person name="Korotkin H.B."/>
            <person name="Matheny P.B."/>
            <person name="Slot J.C."/>
        </authorList>
    </citation>
    <scope>NUCLEOTIDE SEQUENCE [LARGE SCALE GENOMIC DNA]</scope>
    <source>
        <strain evidence="4 5">SRW20</strain>
    </source>
</reference>
<feature type="non-terminal residue" evidence="4">
    <location>
        <position position="605"/>
    </location>
</feature>
<evidence type="ECO:0000313" key="4">
    <source>
        <dbReference type="EMBL" id="PPQ98027.1"/>
    </source>
</evidence>
<comment type="caution">
    <text evidence="4">The sequence shown here is derived from an EMBL/GenBank/DDBJ whole genome shotgun (WGS) entry which is preliminary data.</text>
</comment>
<feature type="transmembrane region" description="Helical" evidence="3">
    <location>
        <begin position="88"/>
        <end position="110"/>
    </location>
</feature>
<name>A0A409Y4S3_9AGAR</name>
<sequence>MNQLPEACIPANPDISGIGVRIAIYAQNLLCFAPVVAHLWDGVVTSKEMKGIMDQSVGMLSIAFAILISTIIQATGSSNTTGGGLSSFHAAIILDLSWMNNTSTWIWFLLHIHSRSKGDEGRRVRPNWKDWIKVLHSPLQDFTRGYKTQPSFGENVNPFLQRLWNLASRNLVLTLGSLHLSLMAAIGLWLWSNPSSFGTTLNHCVPSLSVVGGPLPFSAPGLRIFSLIMYSLLVIPGINLVPPFIFFLFLHISYNDLRKNHPHFCSRISLIISSILSIPMTLWRLPRNFFAKLRSAITQIRDKVFARRRSVPPSDLETGYHSNLPSHGTDPQPLKDPFPKAAHTAFVIVGFVSLVLVDIIMLIDVELTLRRNKRNQMPDEGNWGFGQVLALLLLIIPLRDFVNSFVEIRNTVKEEKRKREQERDEAQEKFEGYLQKALPEDRIEGYDFMHWIDKGADPNVKLTGQFIPGSPDCETVLSAACQSNCIEMMYFIAQEIVQEEIVQEDVKFWRRQAISHISDRLGSSKSLVRLAAISALSGVLKNEAVQAKMKQAIPEITECLKDSDENVRGAAILALSEVSKNTVFQDEMQQAISKIMEYLKDSNWE</sequence>
<keyword evidence="3" id="KW-0472">Membrane</keyword>
<feature type="transmembrane region" description="Helical" evidence="3">
    <location>
        <begin position="224"/>
        <end position="252"/>
    </location>
</feature>